<protein>
    <submittedName>
        <fullName evidence="7">Manganese transporter</fullName>
    </submittedName>
</protein>
<feature type="transmembrane region" description="Helical" evidence="6">
    <location>
        <begin position="371"/>
        <end position="389"/>
    </location>
</feature>
<name>A0A395SK44_FUSSP</name>
<accession>A0A395SK44</accession>
<feature type="compositionally biased region" description="Basic residues" evidence="5">
    <location>
        <begin position="13"/>
        <end position="29"/>
    </location>
</feature>
<dbReference type="GO" id="GO:0015086">
    <property type="term" value="F:cadmium ion transmembrane transporter activity"/>
    <property type="evidence" value="ECO:0007669"/>
    <property type="project" value="TreeGrafter"/>
</dbReference>
<proteinExistence type="predicted"/>
<dbReference type="NCBIfam" id="NF037982">
    <property type="entry name" value="Nramp_1"/>
    <property type="match status" value="1"/>
</dbReference>
<dbReference type="PANTHER" id="PTHR11706:SF101">
    <property type="entry name" value="MANGANESE TRANSPORTER SMF1"/>
    <property type="match status" value="1"/>
</dbReference>
<feature type="transmembrane region" description="Helical" evidence="6">
    <location>
        <begin position="482"/>
        <end position="503"/>
    </location>
</feature>
<dbReference type="EMBL" id="PXOF01000034">
    <property type="protein sequence ID" value="RGP72477.1"/>
    <property type="molecule type" value="Genomic_DNA"/>
</dbReference>
<dbReference type="GO" id="GO:0005886">
    <property type="term" value="C:plasma membrane"/>
    <property type="evidence" value="ECO:0007669"/>
    <property type="project" value="TreeGrafter"/>
</dbReference>
<feature type="transmembrane region" description="Helical" evidence="6">
    <location>
        <begin position="757"/>
        <end position="776"/>
    </location>
</feature>
<gene>
    <name evidence="7" type="ORF">FSPOR_2688</name>
</gene>
<evidence type="ECO:0000256" key="2">
    <source>
        <dbReference type="ARBA" id="ARBA00022692"/>
    </source>
</evidence>
<feature type="compositionally biased region" description="Basic and acidic residues" evidence="5">
    <location>
        <begin position="248"/>
        <end position="257"/>
    </location>
</feature>
<dbReference type="GO" id="GO:0005384">
    <property type="term" value="F:manganese ion transmembrane transporter activity"/>
    <property type="evidence" value="ECO:0007669"/>
    <property type="project" value="TreeGrafter"/>
</dbReference>
<dbReference type="NCBIfam" id="TIGR01197">
    <property type="entry name" value="nramp"/>
    <property type="match status" value="1"/>
</dbReference>
<evidence type="ECO:0000313" key="7">
    <source>
        <dbReference type="EMBL" id="RGP72477.1"/>
    </source>
</evidence>
<evidence type="ECO:0000256" key="1">
    <source>
        <dbReference type="ARBA" id="ARBA00004141"/>
    </source>
</evidence>
<feature type="transmembrane region" description="Helical" evidence="6">
    <location>
        <begin position="451"/>
        <end position="476"/>
    </location>
</feature>
<dbReference type="PANTHER" id="PTHR11706">
    <property type="entry name" value="SOLUTE CARRIER PROTEIN FAMILY 11 MEMBER"/>
    <property type="match status" value="1"/>
</dbReference>
<feature type="transmembrane region" description="Helical" evidence="6">
    <location>
        <begin position="727"/>
        <end position="745"/>
    </location>
</feature>
<evidence type="ECO:0000256" key="3">
    <source>
        <dbReference type="ARBA" id="ARBA00022989"/>
    </source>
</evidence>
<dbReference type="AlphaFoldDB" id="A0A395SK44"/>
<feature type="transmembrane region" description="Helical" evidence="6">
    <location>
        <begin position="409"/>
        <end position="430"/>
    </location>
</feature>
<keyword evidence="8" id="KW-1185">Reference proteome</keyword>
<sequence length="846" mass="91789">MVTTEIKDDLTRRRERGRRSQAAFRKRQAKSAQALTDQNSRLRKGIQLLLDEARGDERPKMLGILRDLAVTADLSIPAKLSCEEASESISTLTNIVPESLDALDTHLLPNKSVDLSLSWDTFPTTSPTQYRLDFSVWLDPLHYLRVSLPPQDLLPYLGPGAETFAGLLFWSVMEHSQSGCSRHDVGSIIENGISHSAATRDIRPAFIQTMAKARIEYKKTGSISQQHAVAGEDDLGLVLCKHSKHTENMNKTSHTDEPYEGDDGYNQSPNPFSNDLTTNENFNGRINTRTMLQKNGLLTQDATSNTLERLSRDAVIATDARVEATSGLAHASTDHGQPPDGGLRISAPANSPVPAGDADDGTPLQRFKKKLIRIGSFIGPGFMISVAYIDPGNYSTDIAAGASYRFRLLFVVLLSNIFAIFLQSLAIKLGTVSGLNLAQACRAFLPRWLNYILYIFAEAAIIATDIAEVIGFAIALNLLAPAVPLVAGCAISIIDVMVLLIFYRPEGSMKSLRYFEMFIMLLVLGVVICFCIQLSLIRDTSPGEVFKGYLPSKSLVEAEAIYQACGILGATVMPHSLYLGSGIVQPRLREYSERIAPMPNNVSSGLSVMDEGFDKSHYIPSEKAIKHSLKLSVIDVAVSLFTFALFVNSAILIVAGASLYGDKSALGADIFGIYGLLCKSISPAAGTIFALALLLSGVSAGIVCTIAGQMVSEGSLNWKVKPWVRRLMTRSISITPSIIIAGAVGRSGLNAALNGSQVALSVILPFVTAPLIYFTARDKYMTVKASGAHRRIVDRNGMLDDVDGEETGIQSEGLKMANSWFITIIAVLVWLFMAVMNVANLVFLGK</sequence>
<comment type="subcellular location">
    <subcellularLocation>
        <location evidence="1">Membrane</location>
        <topology evidence="1">Multi-pass membrane protein</topology>
    </subcellularLocation>
</comment>
<reference evidence="7 8" key="1">
    <citation type="journal article" date="2018" name="PLoS Pathog.">
        <title>Evolution of structural diversity of trichothecenes, a family of toxins produced by plant pathogenic and entomopathogenic fungi.</title>
        <authorList>
            <person name="Proctor R.H."/>
            <person name="McCormick S.P."/>
            <person name="Kim H.S."/>
            <person name="Cardoza R.E."/>
            <person name="Stanley A.M."/>
            <person name="Lindo L."/>
            <person name="Kelly A."/>
            <person name="Brown D.W."/>
            <person name="Lee T."/>
            <person name="Vaughan M.M."/>
            <person name="Alexander N.J."/>
            <person name="Busman M."/>
            <person name="Gutierrez S."/>
        </authorList>
    </citation>
    <scope>NUCLEOTIDE SEQUENCE [LARGE SCALE GENOMIC DNA]</scope>
    <source>
        <strain evidence="7 8">NRRL 3299</strain>
    </source>
</reference>
<dbReference type="Proteomes" id="UP000266152">
    <property type="component" value="Unassembled WGS sequence"/>
</dbReference>
<keyword evidence="4 6" id="KW-0472">Membrane</keyword>
<dbReference type="GO" id="GO:0034755">
    <property type="term" value="P:iron ion transmembrane transport"/>
    <property type="evidence" value="ECO:0007669"/>
    <property type="project" value="TreeGrafter"/>
</dbReference>
<feature type="transmembrane region" description="Helical" evidence="6">
    <location>
        <begin position="560"/>
        <end position="579"/>
    </location>
</feature>
<evidence type="ECO:0000313" key="8">
    <source>
        <dbReference type="Proteomes" id="UP000266152"/>
    </source>
</evidence>
<evidence type="ECO:0000256" key="6">
    <source>
        <dbReference type="SAM" id="Phobius"/>
    </source>
</evidence>
<keyword evidence="3 6" id="KW-1133">Transmembrane helix</keyword>
<feature type="transmembrane region" description="Helical" evidence="6">
    <location>
        <begin position="681"/>
        <end position="706"/>
    </location>
</feature>
<feature type="region of interest" description="Disordered" evidence="5">
    <location>
        <begin position="248"/>
        <end position="280"/>
    </location>
</feature>
<feature type="compositionally biased region" description="Polar residues" evidence="5">
    <location>
        <begin position="265"/>
        <end position="280"/>
    </location>
</feature>
<dbReference type="PRINTS" id="PR00447">
    <property type="entry name" value="NATRESASSCMP"/>
</dbReference>
<dbReference type="InterPro" id="IPR001046">
    <property type="entry name" value="NRAMP_fam"/>
</dbReference>
<evidence type="ECO:0000256" key="5">
    <source>
        <dbReference type="SAM" id="MobiDB-lite"/>
    </source>
</evidence>
<feature type="transmembrane region" description="Helical" evidence="6">
    <location>
        <begin position="515"/>
        <end position="537"/>
    </location>
</feature>
<evidence type="ECO:0000256" key="4">
    <source>
        <dbReference type="ARBA" id="ARBA00023136"/>
    </source>
</evidence>
<dbReference type="GO" id="GO:0030026">
    <property type="term" value="P:intracellular manganese ion homeostasis"/>
    <property type="evidence" value="ECO:0007669"/>
    <property type="project" value="TreeGrafter"/>
</dbReference>
<organism evidence="7 8">
    <name type="scientific">Fusarium sporotrichioides</name>
    <dbReference type="NCBI Taxonomy" id="5514"/>
    <lineage>
        <taxon>Eukaryota</taxon>
        <taxon>Fungi</taxon>
        <taxon>Dikarya</taxon>
        <taxon>Ascomycota</taxon>
        <taxon>Pezizomycotina</taxon>
        <taxon>Sordariomycetes</taxon>
        <taxon>Hypocreomycetidae</taxon>
        <taxon>Hypocreales</taxon>
        <taxon>Nectriaceae</taxon>
        <taxon>Fusarium</taxon>
    </lineage>
</organism>
<dbReference type="STRING" id="5514.A0A395SK44"/>
<comment type="caution">
    <text evidence="7">The sequence shown here is derived from an EMBL/GenBank/DDBJ whole genome shotgun (WGS) entry which is preliminary data.</text>
</comment>
<feature type="transmembrane region" description="Helical" evidence="6">
    <location>
        <begin position="633"/>
        <end position="661"/>
    </location>
</feature>
<feature type="region of interest" description="Disordered" evidence="5">
    <location>
        <begin position="326"/>
        <end position="362"/>
    </location>
</feature>
<feature type="transmembrane region" description="Helical" evidence="6">
    <location>
        <begin position="820"/>
        <end position="843"/>
    </location>
</feature>
<feature type="region of interest" description="Disordered" evidence="5">
    <location>
        <begin position="1"/>
        <end position="36"/>
    </location>
</feature>
<dbReference type="Pfam" id="PF01566">
    <property type="entry name" value="Nramp"/>
    <property type="match status" value="1"/>
</dbReference>
<feature type="compositionally biased region" description="Basic and acidic residues" evidence="5">
    <location>
        <begin position="1"/>
        <end position="12"/>
    </location>
</feature>
<keyword evidence="2 6" id="KW-0812">Transmembrane</keyword>